<evidence type="ECO:0000259" key="5">
    <source>
        <dbReference type="Pfam" id="PF02875"/>
    </source>
</evidence>
<dbReference type="Gene3D" id="3.40.50.720">
    <property type="entry name" value="NAD(P)-binding Rossmann-like Domain"/>
    <property type="match status" value="1"/>
</dbReference>
<dbReference type="Pfam" id="PF08245">
    <property type="entry name" value="Mur_ligase_M"/>
    <property type="match status" value="1"/>
</dbReference>
<organism evidence="7">
    <name type="scientific">mine drainage metagenome</name>
    <dbReference type="NCBI Taxonomy" id="410659"/>
    <lineage>
        <taxon>unclassified sequences</taxon>
        <taxon>metagenomes</taxon>
        <taxon>ecological metagenomes</taxon>
    </lineage>
</organism>
<keyword evidence="1 7" id="KW-0436">Ligase</keyword>
<dbReference type="Pfam" id="PF02875">
    <property type="entry name" value="Mur_ligase_C"/>
    <property type="match status" value="1"/>
</dbReference>
<dbReference type="NCBIfam" id="TIGR01081">
    <property type="entry name" value="mpl"/>
    <property type="match status" value="1"/>
</dbReference>
<dbReference type="InterPro" id="IPR036615">
    <property type="entry name" value="Mur_ligase_C_dom_sf"/>
</dbReference>
<dbReference type="GO" id="GO:0009252">
    <property type="term" value="P:peptidoglycan biosynthetic process"/>
    <property type="evidence" value="ECO:0007669"/>
    <property type="project" value="InterPro"/>
</dbReference>
<evidence type="ECO:0000256" key="2">
    <source>
        <dbReference type="ARBA" id="ARBA00022741"/>
    </source>
</evidence>
<reference evidence="7" key="2">
    <citation type="journal article" date="2014" name="ISME J.">
        <title>Microbial stratification in low pH oxic and suboxic macroscopic growths along an acid mine drainage.</title>
        <authorList>
            <person name="Mendez-Garcia C."/>
            <person name="Mesa V."/>
            <person name="Sprenger R.R."/>
            <person name="Richter M."/>
            <person name="Diez M.S."/>
            <person name="Solano J."/>
            <person name="Bargiela R."/>
            <person name="Golyshina O.V."/>
            <person name="Manteca A."/>
            <person name="Ramos J.L."/>
            <person name="Gallego J.R."/>
            <person name="Llorente I."/>
            <person name="Martins Dos Santos V.A."/>
            <person name="Jensen O.N."/>
            <person name="Pelaez A.I."/>
            <person name="Sanchez J."/>
            <person name="Ferrer M."/>
        </authorList>
    </citation>
    <scope>NUCLEOTIDE SEQUENCE</scope>
</reference>
<feature type="domain" description="Mur ligase N-terminal catalytic" evidence="4">
    <location>
        <begin position="2"/>
        <end position="95"/>
    </location>
</feature>
<feature type="domain" description="Mur ligase C-terminal" evidence="5">
    <location>
        <begin position="314"/>
        <end position="432"/>
    </location>
</feature>
<evidence type="ECO:0000313" key="7">
    <source>
        <dbReference type="EMBL" id="EQD75240.1"/>
    </source>
</evidence>
<accession>T1CYM3</accession>
<proteinExistence type="predicted"/>
<dbReference type="InterPro" id="IPR004101">
    <property type="entry name" value="Mur_ligase_C"/>
</dbReference>
<reference evidence="7" key="1">
    <citation type="submission" date="2013-08" db="EMBL/GenBank/DDBJ databases">
        <authorList>
            <person name="Mendez C."/>
            <person name="Richter M."/>
            <person name="Ferrer M."/>
            <person name="Sanchez J."/>
        </authorList>
    </citation>
    <scope>NUCLEOTIDE SEQUENCE</scope>
</reference>
<dbReference type="GO" id="GO:0016881">
    <property type="term" value="F:acid-amino acid ligase activity"/>
    <property type="evidence" value="ECO:0007669"/>
    <property type="project" value="InterPro"/>
</dbReference>
<protein>
    <submittedName>
        <fullName evidence="7">UDP-N-acetylmuramate:L-alanyl-gamma-D-glutamyl-meso-diaminopimelate ligase</fullName>
    </submittedName>
</protein>
<keyword evidence="3" id="KW-0067">ATP-binding</keyword>
<dbReference type="SUPFAM" id="SSF51984">
    <property type="entry name" value="MurCD N-terminal domain"/>
    <property type="match status" value="1"/>
</dbReference>
<dbReference type="EMBL" id="AUZY01001317">
    <property type="protein sequence ID" value="EQD75240.1"/>
    <property type="molecule type" value="Genomic_DNA"/>
</dbReference>
<evidence type="ECO:0000259" key="4">
    <source>
        <dbReference type="Pfam" id="PF01225"/>
    </source>
</evidence>
<dbReference type="SUPFAM" id="SSF53623">
    <property type="entry name" value="MurD-like peptide ligases, catalytic domain"/>
    <property type="match status" value="1"/>
</dbReference>
<dbReference type="Gene3D" id="3.40.1190.10">
    <property type="entry name" value="Mur-like, catalytic domain"/>
    <property type="match status" value="1"/>
</dbReference>
<feature type="domain" description="Mur ligase central" evidence="6">
    <location>
        <begin position="108"/>
        <end position="292"/>
    </location>
</feature>
<dbReference type="AlphaFoldDB" id="T1CYM3"/>
<dbReference type="InterPro" id="IPR000713">
    <property type="entry name" value="Mur_ligase_N"/>
</dbReference>
<evidence type="ECO:0000256" key="1">
    <source>
        <dbReference type="ARBA" id="ARBA00022598"/>
    </source>
</evidence>
<dbReference type="PANTHER" id="PTHR43445:SF5">
    <property type="entry name" value="UDP-N-ACETYLMURAMATE--L-ALANYL-GAMMA-D-GLUTAMYL-MESO-2,6-DIAMINOHEPTANDIOATE LIGASE"/>
    <property type="match status" value="1"/>
</dbReference>
<dbReference type="InterPro" id="IPR013221">
    <property type="entry name" value="Mur_ligase_cen"/>
</dbReference>
<dbReference type="PANTHER" id="PTHR43445">
    <property type="entry name" value="UDP-N-ACETYLMURAMATE--L-ALANINE LIGASE-RELATED"/>
    <property type="match status" value="1"/>
</dbReference>
<dbReference type="Pfam" id="PF01225">
    <property type="entry name" value="Mur_ligase"/>
    <property type="match status" value="1"/>
</dbReference>
<evidence type="ECO:0000259" key="6">
    <source>
        <dbReference type="Pfam" id="PF08245"/>
    </source>
</evidence>
<keyword evidence="2" id="KW-0547">Nucleotide-binding</keyword>
<name>T1CYM3_9ZZZZ</name>
<dbReference type="GO" id="GO:0071555">
    <property type="term" value="P:cell wall organization"/>
    <property type="evidence" value="ECO:0007669"/>
    <property type="project" value="InterPro"/>
</dbReference>
<dbReference type="InterPro" id="IPR036565">
    <property type="entry name" value="Mur-like_cat_sf"/>
</dbReference>
<dbReference type="InterPro" id="IPR005757">
    <property type="entry name" value="Mpl"/>
</dbReference>
<dbReference type="GO" id="GO:0005524">
    <property type="term" value="F:ATP binding"/>
    <property type="evidence" value="ECO:0007669"/>
    <property type="project" value="UniProtKB-KW"/>
</dbReference>
<dbReference type="Gene3D" id="3.90.190.20">
    <property type="entry name" value="Mur ligase, C-terminal domain"/>
    <property type="match status" value="1"/>
</dbReference>
<comment type="caution">
    <text evidence="7">The sequence shown here is derived from an EMBL/GenBank/DDBJ whole genome shotgun (WGS) entry which is preliminary data.</text>
</comment>
<sequence length="455" mass="49564">MRIHILGVCGTFMAGIAQLAIELGHEISGSDRQFVPPMSRLLERAGARLYTGYDPGHLAPGTDLVLVGNVVMRGNPELEAAIDQGFSFDSGPAWLFREVLKNRRVIAVAGTHGKTTTTALLAHLLDQAGADPGFLIGGVPHNFPVSSRLGEGRWFVIEADEYDTAFFDKRPKFLHYRPWILVLNNLEHDHADLYPDLASLEEVFHELVRAVPRAGRIVANGQDQALGRVLERGHYTPITRILGGDEAWLAESLDSAGNRFQMDLAGRTLGPVTWGLCGEHNLANALAALGAAEAAGVDPLRLGPALASFGGVARRLEIVASGRGITVYDDFAHHPTAIRATLGAVRAGTGSDRVVAVFEPRSNSMKQGVHAAHLKDAFKDADVTMVYDPGLSWKLEDAFDRHARIFDRADHILPALISILHPGDRVVFLSNGDFAGERERIYNGLREHLLDRRMS</sequence>
<dbReference type="InterPro" id="IPR050061">
    <property type="entry name" value="MurCDEF_pg_biosynth"/>
</dbReference>
<gene>
    <name evidence="7" type="ORF">B1B_02228</name>
</gene>
<evidence type="ECO:0000256" key="3">
    <source>
        <dbReference type="ARBA" id="ARBA00022840"/>
    </source>
</evidence>
<dbReference type="SUPFAM" id="SSF53244">
    <property type="entry name" value="MurD-like peptide ligases, peptide-binding domain"/>
    <property type="match status" value="1"/>
</dbReference>